<proteinExistence type="predicted"/>
<dbReference type="OrthoDB" id="2110451at2759"/>
<dbReference type="SUPFAM" id="SSF117289">
    <property type="entry name" value="Nucleoporin domain"/>
    <property type="match status" value="1"/>
</dbReference>
<dbReference type="EMBL" id="MU001670">
    <property type="protein sequence ID" value="KAF2461753.1"/>
    <property type="molecule type" value="Genomic_DNA"/>
</dbReference>
<keyword evidence="3" id="KW-0498">Mitosis</keyword>
<dbReference type="PANTHER" id="PTHR13260:SF0">
    <property type="entry name" value="ANAPHASE-PROMOTING COMPLEX SUBUNIT 4"/>
    <property type="match status" value="1"/>
</dbReference>
<gene>
    <name evidence="9" type="ORF">BDY21DRAFT_329536</name>
</gene>
<sequence length="864" mass="95980">MPFFEAQSSSGPNMDSEQGPRLMLQADKVLPQPARPPVIAYCPTMDLVAVVANENQVDVHRLNGQRAYSVKRRGSDSKAICICWKYNGHLLTVGWSDGTVDIASAETGKIIRHSIHETISGVPAQKLKEILGRRILCMGWAVNFIAPEKIKRKTIAEPARQDGRQNFTVDDWVVGQDSVPLEEFLDRHPDMEKLDIHPDLPEQLSLINVETVLPKLSALPTVPRNPGALGFGIRQNAVPAGESEPEIFQSQATLDDMFQEQYSRDHNAVDVLLACYDDGTVGVNIYDTLFIGNFKLPGSWNLKKSIPLSVTSHPFSCTQSILMQVEDHQGPKLAWVPLALRFIPSCGINLHLISSRTTQLQKLLRYLIQTLRCMKQFLDLAQELPSKFIANINETLQEHDAGDLVDNLYHVAVTGDCPTLIREWLVDQLGEMNHRRWTQATSQGYQRLVELAVENLIPTLDRCVINASALRGLASFHDGHQICPVPAKDLTDVLGMLKCIRLVAQNILGHGIDERHQFNAFSKWLKREIDTQTFELSEESVEERDEKDGTPEWKLLLTYISSGMNKSRIDPFFKECGPATTEGGLFISYDDVLKAVKQHRAKKEYDGTQLSVWTMFMQLEAKCNDIFKQITDRHAEETKMECGLVLETGEVAATDMRTIYGGGKALLTTHVASILKNARNQVSVHRIVHSAIVYDIPTSVRNVENLTIRFEGKEVKDVKFADDDDLLVLVEDESNGASSLLSIPYTASAGADAGIAQYGTSVSSVARLESCALPNGKSGSVSHVITLGQGKDGTDKYLRHAFSLDEDFIPAILHVNGRKDRRVVCILSEDGRMYKVLDLDYPDGGGEEETEYEASEGGDTVMTG</sequence>
<keyword evidence="2" id="KW-0132">Cell division</keyword>
<keyword evidence="4" id="KW-0833">Ubl conjugation pathway</keyword>
<keyword evidence="5" id="KW-0131">Cell cycle</keyword>
<evidence type="ECO:0000256" key="2">
    <source>
        <dbReference type="ARBA" id="ARBA00022618"/>
    </source>
</evidence>
<dbReference type="Proteomes" id="UP000799766">
    <property type="component" value="Unassembled WGS sequence"/>
</dbReference>
<evidence type="ECO:0000259" key="7">
    <source>
        <dbReference type="Pfam" id="PF12894"/>
    </source>
</evidence>
<dbReference type="Pfam" id="PF12896">
    <property type="entry name" value="ANAPC4"/>
    <property type="match status" value="1"/>
</dbReference>
<dbReference type="InterPro" id="IPR024977">
    <property type="entry name" value="Apc4-like_WD40_dom"/>
</dbReference>
<dbReference type="InterPro" id="IPR024790">
    <property type="entry name" value="APC4_long_dom"/>
</dbReference>
<dbReference type="PANTHER" id="PTHR13260">
    <property type="entry name" value="ANAPHASE PROMOTING COMPLEX SUBUNIT 4 APC4"/>
    <property type="match status" value="1"/>
</dbReference>
<evidence type="ECO:0000256" key="4">
    <source>
        <dbReference type="ARBA" id="ARBA00022786"/>
    </source>
</evidence>
<dbReference type="Pfam" id="PF12894">
    <property type="entry name" value="ANAPC4_WD40"/>
    <property type="match status" value="1"/>
</dbReference>
<dbReference type="InterPro" id="IPR024789">
    <property type="entry name" value="APC4"/>
</dbReference>
<organism evidence="9 10">
    <name type="scientific">Lineolata rhizophorae</name>
    <dbReference type="NCBI Taxonomy" id="578093"/>
    <lineage>
        <taxon>Eukaryota</taxon>
        <taxon>Fungi</taxon>
        <taxon>Dikarya</taxon>
        <taxon>Ascomycota</taxon>
        <taxon>Pezizomycotina</taxon>
        <taxon>Dothideomycetes</taxon>
        <taxon>Dothideomycetes incertae sedis</taxon>
        <taxon>Lineolatales</taxon>
        <taxon>Lineolataceae</taxon>
        <taxon>Lineolata</taxon>
    </lineage>
</organism>
<dbReference type="GO" id="GO:0031145">
    <property type="term" value="P:anaphase-promoting complex-dependent catabolic process"/>
    <property type="evidence" value="ECO:0007669"/>
    <property type="project" value="InterPro"/>
</dbReference>
<feature type="domain" description="Anaphase-promoting complex subunit 4-like WD40" evidence="7">
    <location>
        <begin position="40"/>
        <end position="143"/>
    </location>
</feature>
<feature type="region of interest" description="Disordered" evidence="6">
    <location>
        <begin position="842"/>
        <end position="864"/>
    </location>
</feature>
<feature type="domain" description="Anaphase-promoting complex subunit 4 long" evidence="8">
    <location>
        <begin position="336"/>
        <end position="533"/>
    </location>
</feature>
<evidence type="ECO:0000256" key="1">
    <source>
        <dbReference type="ARBA" id="ARBA00016067"/>
    </source>
</evidence>
<evidence type="ECO:0000313" key="9">
    <source>
        <dbReference type="EMBL" id="KAF2461753.1"/>
    </source>
</evidence>
<evidence type="ECO:0000256" key="3">
    <source>
        <dbReference type="ARBA" id="ARBA00022776"/>
    </source>
</evidence>
<evidence type="ECO:0000256" key="6">
    <source>
        <dbReference type="SAM" id="MobiDB-lite"/>
    </source>
</evidence>
<evidence type="ECO:0000313" key="10">
    <source>
        <dbReference type="Proteomes" id="UP000799766"/>
    </source>
</evidence>
<accession>A0A6A6PEC6</accession>
<reference evidence="9" key="1">
    <citation type="journal article" date="2020" name="Stud. Mycol.">
        <title>101 Dothideomycetes genomes: a test case for predicting lifestyles and emergence of pathogens.</title>
        <authorList>
            <person name="Haridas S."/>
            <person name="Albert R."/>
            <person name="Binder M."/>
            <person name="Bloem J."/>
            <person name="Labutti K."/>
            <person name="Salamov A."/>
            <person name="Andreopoulos B."/>
            <person name="Baker S."/>
            <person name="Barry K."/>
            <person name="Bills G."/>
            <person name="Bluhm B."/>
            <person name="Cannon C."/>
            <person name="Castanera R."/>
            <person name="Culley D."/>
            <person name="Daum C."/>
            <person name="Ezra D."/>
            <person name="Gonzalez J."/>
            <person name="Henrissat B."/>
            <person name="Kuo A."/>
            <person name="Liang C."/>
            <person name="Lipzen A."/>
            <person name="Lutzoni F."/>
            <person name="Magnuson J."/>
            <person name="Mondo S."/>
            <person name="Nolan M."/>
            <person name="Ohm R."/>
            <person name="Pangilinan J."/>
            <person name="Park H.-J."/>
            <person name="Ramirez L."/>
            <person name="Alfaro M."/>
            <person name="Sun H."/>
            <person name="Tritt A."/>
            <person name="Yoshinaga Y."/>
            <person name="Zwiers L.-H."/>
            <person name="Turgeon B."/>
            <person name="Goodwin S."/>
            <person name="Spatafora J."/>
            <person name="Crous P."/>
            <person name="Grigoriev I."/>
        </authorList>
    </citation>
    <scope>NUCLEOTIDE SEQUENCE</scope>
    <source>
        <strain evidence="9">ATCC 16933</strain>
    </source>
</reference>
<protein>
    <recommendedName>
        <fullName evidence="1">Anaphase-promoting complex subunit 4</fullName>
    </recommendedName>
</protein>
<name>A0A6A6PEC6_9PEZI</name>
<evidence type="ECO:0000256" key="5">
    <source>
        <dbReference type="ARBA" id="ARBA00023306"/>
    </source>
</evidence>
<dbReference type="GO" id="GO:0051301">
    <property type="term" value="P:cell division"/>
    <property type="evidence" value="ECO:0007669"/>
    <property type="project" value="UniProtKB-KW"/>
</dbReference>
<dbReference type="GO" id="GO:0005680">
    <property type="term" value="C:anaphase-promoting complex"/>
    <property type="evidence" value="ECO:0007669"/>
    <property type="project" value="InterPro"/>
</dbReference>
<dbReference type="AlphaFoldDB" id="A0A6A6PEC6"/>
<dbReference type="GO" id="GO:0034399">
    <property type="term" value="C:nuclear periphery"/>
    <property type="evidence" value="ECO:0007669"/>
    <property type="project" value="TreeGrafter"/>
</dbReference>
<evidence type="ECO:0000259" key="8">
    <source>
        <dbReference type="Pfam" id="PF12896"/>
    </source>
</evidence>
<feature type="compositionally biased region" description="Acidic residues" evidence="6">
    <location>
        <begin position="845"/>
        <end position="856"/>
    </location>
</feature>
<dbReference type="GO" id="GO:0070979">
    <property type="term" value="P:protein K11-linked ubiquitination"/>
    <property type="evidence" value="ECO:0007669"/>
    <property type="project" value="TreeGrafter"/>
</dbReference>
<keyword evidence="10" id="KW-1185">Reference proteome</keyword>